<dbReference type="EMBL" id="JBHTIR010002119">
    <property type="protein sequence ID" value="MFD0853380.1"/>
    <property type="molecule type" value="Genomic_DNA"/>
</dbReference>
<name>A0ABW3CHH2_9ACTN</name>
<feature type="non-terminal residue" evidence="1">
    <location>
        <position position="70"/>
    </location>
</feature>
<sequence length="70" mass="7584">MSDSQEMGERMPVPKAPALVYVGTDGCCTVLDLADLTQMDERERVLCAALLEYALTRVQAATTRHLAAAD</sequence>
<organism evidence="1 2">
    <name type="scientific">Actinomadura adrarensis</name>
    <dbReference type="NCBI Taxonomy" id="1819600"/>
    <lineage>
        <taxon>Bacteria</taxon>
        <taxon>Bacillati</taxon>
        <taxon>Actinomycetota</taxon>
        <taxon>Actinomycetes</taxon>
        <taxon>Streptosporangiales</taxon>
        <taxon>Thermomonosporaceae</taxon>
        <taxon>Actinomadura</taxon>
    </lineage>
</organism>
<accession>A0ABW3CHH2</accession>
<evidence type="ECO:0000313" key="1">
    <source>
        <dbReference type="EMBL" id="MFD0853380.1"/>
    </source>
</evidence>
<evidence type="ECO:0000313" key="2">
    <source>
        <dbReference type="Proteomes" id="UP001597083"/>
    </source>
</evidence>
<keyword evidence="2" id="KW-1185">Reference proteome</keyword>
<reference evidence="2" key="1">
    <citation type="journal article" date="2019" name="Int. J. Syst. Evol. Microbiol.">
        <title>The Global Catalogue of Microorganisms (GCM) 10K type strain sequencing project: providing services to taxonomists for standard genome sequencing and annotation.</title>
        <authorList>
            <consortium name="The Broad Institute Genomics Platform"/>
            <consortium name="The Broad Institute Genome Sequencing Center for Infectious Disease"/>
            <person name="Wu L."/>
            <person name="Ma J."/>
        </authorList>
    </citation>
    <scope>NUCLEOTIDE SEQUENCE [LARGE SCALE GENOMIC DNA]</scope>
    <source>
        <strain evidence="2">JCM 31696</strain>
    </source>
</reference>
<protein>
    <submittedName>
        <fullName evidence="1">Uncharacterized protein</fullName>
    </submittedName>
</protein>
<dbReference type="Proteomes" id="UP001597083">
    <property type="component" value="Unassembled WGS sequence"/>
</dbReference>
<gene>
    <name evidence="1" type="ORF">ACFQ07_14170</name>
</gene>
<comment type="caution">
    <text evidence="1">The sequence shown here is derived from an EMBL/GenBank/DDBJ whole genome shotgun (WGS) entry which is preliminary data.</text>
</comment>
<proteinExistence type="predicted"/>